<dbReference type="PROSITE" id="PS50975">
    <property type="entry name" value="ATP_GRASP"/>
    <property type="match status" value="1"/>
</dbReference>
<evidence type="ECO:0000256" key="3">
    <source>
        <dbReference type="ARBA" id="ARBA00022840"/>
    </source>
</evidence>
<gene>
    <name evidence="6" type="ORF">E1269_04575</name>
</gene>
<organism evidence="6 7">
    <name type="scientific">Jiangella asiatica</name>
    <dbReference type="NCBI Taxonomy" id="2530372"/>
    <lineage>
        <taxon>Bacteria</taxon>
        <taxon>Bacillati</taxon>
        <taxon>Actinomycetota</taxon>
        <taxon>Actinomycetes</taxon>
        <taxon>Jiangellales</taxon>
        <taxon>Jiangellaceae</taxon>
        <taxon>Jiangella</taxon>
    </lineage>
</organism>
<dbReference type="GO" id="GO:0005524">
    <property type="term" value="F:ATP binding"/>
    <property type="evidence" value="ECO:0007669"/>
    <property type="project" value="UniProtKB-UniRule"/>
</dbReference>
<keyword evidence="7" id="KW-1185">Reference proteome</keyword>
<evidence type="ECO:0000256" key="2">
    <source>
        <dbReference type="ARBA" id="ARBA00022741"/>
    </source>
</evidence>
<protein>
    <submittedName>
        <fullName evidence="6">ATP-grasp domain-containing protein</fullName>
    </submittedName>
</protein>
<feature type="domain" description="ATP-grasp" evidence="5">
    <location>
        <begin position="80"/>
        <end position="321"/>
    </location>
</feature>
<name>A0A4R5DPQ7_9ACTN</name>
<dbReference type="GO" id="GO:0016874">
    <property type="term" value="F:ligase activity"/>
    <property type="evidence" value="ECO:0007669"/>
    <property type="project" value="UniProtKB-KW"/>
</dbReference>
<dbReference type="SUPFAM" id="SSF56059">
    <property type="entry name" value="Glutathione synthetase ATP-binding domain-like"/>
    <property type="match status" value="1"/>
</dbReference>
<dbReference type="InterPro" id="IPR011761">
    <property type="entry name" value="ATP-grasp"/>
</dbReference>
<dbReference type="InParanoid" id="A0A4R5DPQ7"/>
<reference evidence="6 7" key="1">
    <citation type="submission" date="2019-03" db="EMBL/GenBank/DDBJ databases">
        <title>Draft genome sequences of novel Actinobacteria.</title>
        <authorList>
            <person name="Sahin N."/>
            <person name="Ay H."/>
            <person name="Saygin H."/>
        </authorList>
    </citation>
    <scope>NUCLEOTIDE SEQUENCE [LARGE SCALE GENOMIC DNA]</scope>
    <source>
        <strain evidence="6 7">5K138</strain>
    </source>
</reference>
<evidence type="ECO:0000313" key="7">
    <source>
        <dbReference type="Proteomes" id="UP000294739"/>
    </source>
</evidence>
<dbReference type="EMBL" id="SMKZ01000004">
    <property type="protein sequence ID" value="TDE14031.1"/>
    <property type="molecule type" value="Genomic_DNA"/>
</dbReference>
<keyword evidence="2 4" id="KW-0547">Nucleotide-binding</keyword>
<dbReference type="Proteomes" id="UP000294739">
    <property type="component" value="Unassembled WGS sequence"/>
</dbReference>
<dbReference type="OrthoDB" id="8441067at2"/>
<evidence type="ECO:0000256" key="1">
    <source>
        <dbReference type="ARBA" id="ARBA00022598"/>
    </source>
</evidence>
<dbReference type="Pfam" id="PF13535">
    <property type="entry name" value="ATP-grasp_4"/>
    <property type="match status" value="1"/>
</dbReference>
<dbReference type="PANTHER" id="PTHR43585:SF2">
    <property type="entry name" value="ATP-GRASP ENZYME FSQD"/>
    <property type="match status" value="1"/>
</dbReference>
<comment type="caution">
    <text evidence="6">The sequence shown here is derived from an EMBL/GenBank/DDBJ whole genome shotgun (WGS) entry which is preliminary data.</text>
</comment>
<dbReference type="GO" id="GO:0046872">
    <property type="term" value="F:metal ion binding"/>
    <property type="evidence" value="ECO:0007669"/>
    <property type="project" value="InterPro"/>
</dbReference>
<evidence type="ECO:0000256" key="4">
    <source>
        <dbReference type="PROSITE-ProRule" id="PRU00409"/>
    </source>
</evidence>
<dbReference type="RefSeq" id="WP_131891853.1">
    <property type="nucleotide sequence ID" value="NZ_SMKZ01000004.1"/>
</dbReference>
<dbReference type="PANTHER" id="PTHR43585">
    <property type="entry name" value="FUMIPYRROLE BIOSYNTHESIS PROTEIN C"/>
    <property type="match status" value="1"/>
</dbReference>
<evidence type="ECO:0000259" key="5">
    <source>
        <dbReference type="PROSITE" id="PS50975"/>
    </source>
</evidence>
<evidence type="ECO:0000313" key="6">
    <source>
        <dbReference type="EMBL" id="TDE14031.1"/>
    </source>
</evidence>
<keyword evidence="1" id="KW-0436">Ligase</keyword>
<proteinExistence type="predicted"/>
<dbReference type="InterPro" id="IPR052032">
    <property type="entry name" value="ATP-dep_AA_Ligase"/>
</dbReference>
<dbReference type="AlphaFoldDB" id="A0A4R5DPQ7"/>
<keyword evidence="3 4" id="KW-0067">ATP-binding</keyword>
<sequence>MHKNVFVLGLDELNRANLRTLRDAPRYRFHQLLTIDELQHGDTIPLPDLLDKARRQLDAFDGTVDAIVGYWDFPVSLMVPILCEERGMPSAQLTSVVKCEHKYWSRLEQQKVIDEHPRFGLIDLDGDDPGLPDGLSYPVWVKPVKSAASEGAYRCANDGELRRKLAKVREEAGRMGEPFAFVLSLVELPPEIAAVGGTACLVEEASRGQQITAEGYVHDGDVTVYGVVDSVHYPGTTSFLRYEYPSRLPDQVTKRIADVTRRVIGAVGLDRSTFNIEYFWDADSSRLELLEINPRHSQSHARLFQLVDGLPNHQFMIDLAMGADPEVRAGEGPYDVAAKWFVRWFADGVVRAVPSPSEIAQLEQDVPGSTIAVTVEEGDRLSDLHGEDSYSFVLAHLYIGAANEDDLVDKFEKCAGGLHFEIEEHPARGG</sequence>
<dbReference type="Gene3D" id="3.30.470.20">
    <property type="entry name" value="ATP-grasp fold, B domain"/>
    <property type="match status" value="1"/>
</dbReference>
<accession>A0A4R5DPQ7</accession>